<dbReference type="PROSITE" id="PS50093">
    <property type="entry name" value="PKD"/>
    <property type="match status" value="1"/>
</dbReference>
<keyword evidence="4" id="KW-1185">Reference proteome</keyword>
<dbReference type="CDD" id="cd00146">
    <property type="entry name" value="PKD"/>
    <property type="match status" value="1"/>
</dbReference>
<dbReference type="SUPFAM" id="SSF49299">
    <property type="entry name" value="PKD domain"/>
    <property type="match status" value="1"/>
</dbReference>
<dbReference type="EMBL" id="RBIL01000001">
    <property type="protein sequence ID" value="RKQ93311.1"/>
    <property type="molecule type" value="Genomic_DNA"/>
</dbReference>
<dbReference type="AlphaFoldDB" id="A0A660LJN4"/>
<feature type="signal peptide" evidence="1">
    <location>
        <begin position="1"/>
        <end position="23"/>
    </location>
</feature>
<dbReference type="GO" id="GO:0005975">
    <property type="term" value="P:carbohydrate metabolic process"/>
    <property type="evidence" value="ECO:0007669"/>
    <property type="project" value="UniProtKB-ARBA"/>
</dbReference>
<organism evidence="3 4">
    <name type="scientific">Solirubrobacter pauli</name>
    <dbReference type="NCBI Taxonomy" id="166793"/>
    <lineage>
        <taxon>Bacteria</taxon>
        <taxon>Bacillati</taxon>
        <taxon>Actinomycetota</taxon>
        <taxon>Thermoleophilia</taxon>
        <taxon>Solirubrobacterales</taxon>
        <taxon>Solirubrobacteraceae</taxon>
        <taxon>Solirubrobacter</taxon>
    </lineage>
</organism>
<protein>
    <submittedName>
        <fullName evidence="3">PKD domain-containing protein</fullName>
    </submittedName>
</protein>
<name>A0A660LJN4_9ACTN</name>
<accession>A0A660LJN4</accession>
<feature type="chain" id="PRO_5024836939" evidence="1">
    <location>
        <begin position="24"/>
        <end position="379"/>
    </location>
</feature>
<reference evidence="3 4" key="1">
    <citation type="submission" date="2018-10" db="EMBL/GenBank/DDBJ databases">
        <title>Genomic Encyclopedia of Archaeal and Bacterial Type Strains, Phase II (KMG-II): from individual species to whole genera.</title>
        <authorList>
            <person name="Goeker M."/>
        </authorList>
    </citation>
    <scope>NUCLEOTIDE SEQUENCE [LARGE SCALE GENOMIC DNA]</scope>
    <source>
        <strain evidence="3 4">DSM 14954</strain>
    </source>
</reference>
<dbReference type="InterPro" id="IPR013783">
    <property type="entry name" value="Ig-like_fold"/>
</dbReference>
<evidence type="ECO:0000313" key="3">
    <source>
        <dbReference type="EMBL" id="RKQ93311.1"/>
    </source>
</evidence>
<dbReference type="InterPro" id="IPR000601">
    <property type="entry name" value="PKD_dom"/>
</dbReference>
<dbReference type="Pfam" id="PF18911">
    <property type="entry name" value="PKD_4"/>
    <property type="match status" value="1"/>
</dbReference>
<dbReference type="Proteomes" id="UP000278962">
    <property type="component" value="Unassembled WGS sequence"/>
</dbReference>
<dbReference type="InterPro" id="IPR022409">
    <property type="entry name" value="PKD/Chitinase_dom"/>
</dbReference>
<comment type="caution">
    <text evidence="3">The sequence shown here is derived from an EMBL/GenBank/DDBJ whole genome shotgun (WGS) entry which is preliminary data.</text>
</comment>
<dbReference type="SMART" id="SM00089">
    <property type="entry name" value="PKD"/>
    <property type="match status" value="1"/>
</dbReference>
<dbReference type="Gene3D" id="2.60.40.10">
    <property type="entry name" value="Immunoglobulins"/>
    <property type="match status" value="1"/>
</dbReference>
<feature type="domain" description="PKD" evidence="2">
    <location>
        <begin position="293"/>
        <end position="372"/>
    </location>
</feature>
<evidence type="ECO:0000256" key="1">
    <source>
        <dbReference type="SAM" id="SignalP"/>
    </source>
</evidence>
<sequence length="379" mass="39542">MKTLLALGLAAAASLAVPGMASAASKAEMYTHTLQSETESIGSYHIGGHDAFKIAEFDVDVAAKASWKGELSTVVGWDSTNVRQGETLTVARNSPLQSGELTVSWKVSGRVDVGDLAGGAFATKNVSDEAFCMPKLVGGAYECTAQSPALTLVKTPGIPASPYVKVVLKAKFSITPEGVVTNRTFSVAGTPSSAASGLSLAPTFGYEKIDVPCAPVGAAASYRLHALHYTPKVAVTQQPAIQVGLMDPVLGIAESPALVDAPFGAAVKTNPSFDLVGTGHTTQLGDILANNWAPIITPYYYFQGKAGTPITFTVGALGHCDIATYEWKFSNGTTSYGKTPQRTFATPGEYSVQLTVTDTSGMQAKKDFPITVLPADVRP</sequence>
<gene>
    <name evidence="3" type="ORF">C8N24_3173</name>
</gene>
<evidence type="ECO:0000313" key="4">
    <source>
        <dbReference type="Proteomes" id="UP000278962"/>
    </source>
</evidence>
<dbReference type="InterPro" id="IPR035986">
    <property type="entry name" value="PKD_dom_sf"/>
</dbReference>
<proteinExistence type="predicted"/>
<dbReference type="OrthoDB" id="9802683at2"/>
<dbReference type="RefSeq" id="WP_121251314.1">
    <property type="nucleotide sequence ID" value="NZ_RBIL01000001.1"/>
</dbReference>
<keyword evidence="1" id="KW-0732">Signal</keyword>
<evidence type="ECO:0000259" key="2">
    <source>
        <dbReference type="PROSITE" id="PS50093"/>
    </source>
</evidence>